<dbReference type="EMBL" id="CP089286">
    <property type="protein sequence ID" value="UTO55848.1"/>
    <property type="molecule type" value="Genomic_DNA"/>
</dbReference>
<proteinExistence type="predicted"/>
<dbReference type="Proteomes" id="UP001059822">
    <property type="component" value="Chromosome"/>
</dbReference>
<dbReference type="PANTHER" id="PTHR12126:SF11">
    <property type="entry name" value="NADH DEHYDROGENASE [UBIQUINONE] 1 ALPHA SUBCOMPLEX SUBUNIT 9, MITOCHONDRIAL"/>
    <property type="match status" value="1"/>
</dbReference>
<dbReference type="CDD" id="cd05271">
    <property type="entry name" value="NDUFA9_like_SDR_a"/>
    <property type="match status" value="1"/>
</dbReference>
<organism evidence="2 4">
    <name type="scientific">Neoehrlichia mikurensis</name>
    <dbReference type="NCBI Taxonomy" id="89586"/>
    <lineage>
        <taxon>Bacteria</taxon>
        <taxon>Pseudomonadati</taxon>
        <taxon>Pseudomonadota</taxon>
        <taxon>Alphaproteobacteria</taxon>
        <taxon>Rickettsiales</taxon>
        <taxon>Anaplasmataceae</taxon>
        <taxon>Candidatus Neoehrlichia</taxon>
    </lineage>
</organism>
<keyword evidence="5" id="KW-1185">Reference proteome</keyword>
<accession>A0A9Q9F4K9</accession>
<reference evidence="2" key="1">
    <citation type="journal article" date="2022" name="Microorganisms">
        <title>Assembly and Comparison of Ca. Neoehrlichia mikurensis Genomes.</title>
        <authorList>
            <person name="Azagi T."/>
            <person name="Dirks R.P."/>
            <person name="Yebra-Pimentel E.S."/>
            <person name="Schaap P.J."/>
            <person name="Koehorst J.J."/>
            <person name="Esser H.J."/>
            <person name="Sprong H."/>
        </authorList>
    </citation>
    <scope>NUCLEOTIDE SEQUENCE</scope>
    <source>
        <strain evidence="3">18-2804</strain>
        <strain evidence="2">18-2837</strain>
    </source>
</reference>
<sequence length="317" mass="35803">MSKIAKHIVVFGGSGFIGSYVVEDLVKNNHIVKIFTRNANKALSLKLFGHLGNVEIIEYNTLSIEVVERYVIKCDIIINLIGILYESRRAKFNDVHVVVAGIIAKIANKYCAKLIHFSAMGVEDAKDSIYAQSKYKGEETVITACSDTIIIRPNLVFGFGDRFFNNIARLSLLLPFLPLIKGGEMLLQPVYVGDIAKLVSYLVCNNTNKTLYNVCGPKVYSIKSLMEFILQVTCRKNILIKLPLFIAKIIAFICEFKIVSIILKPITGNTTPLLTRDQLLFMQYNIVSDDKDLESVSIYPHYMEDIVQQYLKVYKKL</sequence>
<dbReference type="Proteomes" id="UP001059985">
    <property type="component" value="Chromosome"/>
</dbReference>
<evidence type="ECO:0000313" key="4">
    <source>
        <dbReference type="Proteomes" id="UP001059822"/>
    </source>
</evidence>
<name>A0A9Q9F4K9_9RICK</name>
<evidence type="ECO:0000313" key="5">
    <source>
        <dbReference type="Proteomes" id="UP001059985"/>
    </source>
</evidence>
<dbReference type="InterPro" id="IPR001509">
    <property type="entry name" value="Epimerase_deHydtase"/>
</dbReference>
<dbReference type="InterPro" id="IPR051207">
    <property type="entry name" value="ComplexI_NDUFA9_subunit"/>
</dbReference>
<dbReference type="AlphaFoldDB" id="A0A9Q9F4K9"/>
<protein>
    <submittedName>
        <fullName evidence="2">Complex I NDUFA9 subunit family protein</fullName>
    </submittedName>
</protein>
<feature type="domain" description="NAD-dependent epimerase/dehydratase" evidence="1">
    <location>
        <begin position="8"/>
        <end position="215"/>
    </location>
</feature>
<dbReference type="PANTHER" id="PTHR12126">
    <property type="entry name" value="NADH-UBIQUINONE OXIDOREDUCTASE 39 KDA SUBUNIT-RELATED"/>
    <property type="match status" value="1"/>
</dbReference>
<evidence type="ECO:0000259" key="1">
    <source>
        <dbReference type="Pfam" id="PF01370"/>
    </source>
</evidence>
<dbReference type="RefSeq" id="WP_218194406.1">
    <property type="nucleotide sequence ID" value="NZ_CP054597.1"/>
</dbReference>
<evidence type="ECO:0000313" key="2">
    <source>
        <dbReference type="EMBL" id="UTO55848.1"/>
    </source>
</evidence>
<dbReference type="Pfam" id="PF01370">
    <property type="entry name" value="Epimerase"/>
    <property type="match status" value="1"/>
</dbReference>
<dbReference type="GO" id="GO:0044877">
    <property type="term" value="F:protein-containing complex binding"/>
    <property type="evidence" value="ECO:0007669"/>
    <property type="project" value="TreeGrafter"/>
</dbReference>
<dbReference type="EMBL" id="CP089285">
    <property type="protein sequence ID" value="UTO56763.1"/>
    <property type="molecule type" value="Genomic_DNA"/>
</dbReference>
<gene>
    <name evidence="3" type="ORF">LUA81_02145</name>
    <name evidence="2" type="ORF">LUA82_02165</name>
</gene>
<evidence type="ECO:0000313" key="3">
    <source>
        <dbReference type="EMBL" id="UTO56763.1"/>
    </source>
</evidence>